<dbReference type="EMBL" id="HG793126">
    <property type="protein sequence ID" value="CDK26219.1"/>
    <property type="molecule type" value="Genomic_DNA"/>
</dbReference>
<reference evidence="4" key="2">
    <citation type="submission" date="2014-02" db="EMBL/GenBank/DDBJ databases">
        <title>Complete DNA sequence of /Kuraishia capsulata/ illustrates novel genomic features among budding yeasts (/Saccharomycotina/).</title>
        <authorList>
            <person name="Morales L."/>
            <person name="Noel B."/>
            <person name="Porcel B."/>
            <person name="Marcet-Houben M."/>
            <person name="Hullo M-F."/>
            <person name="Sacerdot C."/>
            <person name="Tekaia F."/>
            <person name="Leh-Louis V."/>
            <person name="Despons L."/>
            <person name="Khanna V."/>
            <person name="Aury J-M."/>
            <person name="Barbe V."/>
            <person name="Couloux A."/>
            <person name="Labadie K."/>
            <person name="Pelletier E."/>
            <person name="Souciet J-L."/>
            <person name="Boekhout T."/>
            <person name="Gabaldon T."/>
            <person name="Wincker P."/>
            <person name="Dujon B."/>
        </authorList>
    </citation>
    <scope>NUCLEOTIDE SEQUENCE</scope>
    <source>
        <strain evidence="4">CBS 1993</strain>
    </source>
</reference>
<keyword evidence="1" id="KW-0677">Repeat</keyword>
<dbReference type="PANTHER" id="PTHR13561">
    <property type="entry name" value="DNA REPLICATION REGULATOR DPB11-RELATED"/>
    <property type="match status" value="1"/>
</dbReference>
<dbReference type="AlphaFoldDB" id="W6MID7"/>
<keyword evidence="5" id="KW-1185">Reference proteome</keyword>
<protein>
    <recommendedName>
        <fullName evidence="3">BRCT domain-containing protein</fullName>
    </recommendedName>
</protein>
<dbReference type="Gene3D" id="3.40.50.10190">
    <property type="entry name" value="BRCT domain"/>
    <property type="match status" value="4"/>
</dbReference>
<sequence>MGGDYSNDLMSDTTVLVVGDRETEKYRFCVKKRFDVVFVRPNAIKILHEKWLEGDDGLDIAHYKLPAFDGLSICVSRIGDHSKSKFSKLISDNGGVVTDSLTMSSSCVVSTERSGKRYEKAIEWKVPVVHPKWVEDCIRRKATLDMKYYEIDKINAADLGANSCLVWEHVTKDEPKIRQTRQLIPETDESLKITKKAPSLWGSIMGNLKAQSKPKNESSTWEEEQVVDEQPQIQDRELAEVSKPKHHEQRLFDNFTFAISLFTKAQEETLSRVLISNGSEIASVEDASSTHILIPSNCTMDDYTGPKTLPIVTEWFIERSLHYGEIRNDRWGQVLYQKMSNSGVGISISGFSGIELLHITKLIKYLGCEFHETFRKDRDFLVVNINGLGIPKDSPLFHYRYPEVVEMPAPSSASLMSTKAKISAAKKWNVHVVSAAFIWEWIDTGLQPSNSNPEWNVYSPPANLADSLNTNDASKSNSIPTASAESLEHAKLPSPRKKKRKNWGRLVGKAQESQLSADNEPISNLFPEPLEEIQLTQVSYENDDDPFMKKPRRR</sequence>
<dbReference type="SUPFAM" id="SSF52113">
    <property type="entry name" value="BRCT domain"/>
    <property type="match status" value="4"/>
</dbReference>
<dbReference type="GO" id="GO:0033314">
    <property type="term" value="P:mitotic DNA replication checkpoint signaling"/>
    <property type="evidence" value="ECO:0007669"/>
    <property type="project" value="TreeGrafter"/>
</dbReference>
<organism evidence="4 5">
    <name type="scientific">Kuraishia capsulata CBS 1993</name>
    <dbReference type="NCBI Taxonomy" id="1382522"/>
    <lineage>
        <taxon>Eukaryota</taxon>
        <taxon>Fungi</taxon>
        <taxon>Dikarya</taxon>
        <taxon>Ascomycota</taxon>
        <taxon>Saccharomycotina</taxon>
        <taxon>Pichiomycetes</taxon>
        <taxon>Pichiales</taxon>
        <taxon>Pichiaceae</taxon>
        <taxon>Kuraishia</taxon>
    </lineage>
</organism>
<dbReference type="GeneID" id="34519614"/>
<evidence type="ECO:0000313" key="4">
    <source>
        <dbReference type="EMBL" id="CDK26219.1"/>
    </source>
</evidence>
<dbReference type="Proteomes" id="UP000019384">
    <property type="component" value="Unassembled WGS sequence"/>
</dbReference>
<dbReference type="OrthoDB" id="251770at2759"/>
<feature type="compositionally biased region" description="Basic residues" evidence="2">
    <location>
        <begin position="494"/>
        <end position="503"/>
    </location>
</feature>
<name>W6MID7_9ASCO</name>
<gene>
    <name evidence="4" type="ORF">KUCA_T00002190001</name>
</gene>
<feature type="domain" description="BRCT" evidence="3">
    <location>
        <begin position="247"/>
        <end position="318"/>
    </location>
</feature>
<dbReference type="GO" id="GO:0006270">
    <property type="term" value="P:DNA replication initiation"/>
    <property type="evidence" value="ECO:0007669"/>
    <property type="project" value="TreeGrafter"/>
</dbReference>
<evidence type="ECO:0000313" key="5">
    <source>
        <dbReference type="Proteomes" id="UP000019384"/>
    </source>
</evidence>
<dbReference type="Pfam" id="PF00533">
    <property type="entry name" value="BRCT"/>
    <property type="match status" value="2"/>
</dbReference>
<proteinExistence type="predicted"/>
<feature type="domain" description="BRCT" evidence="3">
    <location>
        <begin position="1"/>
        <end position="52"/>
    </location>
</feature>
<evidence type="ECO:0000256" key="1">
    <source>
        <dbReference type="ARBA" id="ARBA00022737"/>
    </source>
</evidence>
<evidence type="ECO:0000259" key="3">
    <source>
        <dbReference type="PROSITE" id="PS50172"/>
    </source>
</evidence>
<dbReference type="PANTHER" id="PTHR13561:SF20">
    <property type="entry name" value="DNA TOPOISOMERASE 2-BINDING PROTEIN 1"/>
    <property type="match status" value="1"/>
</dbReference>
<accession>W6MID7</accession>
<feature type="domain" description="BRCT" evidence="3">
    <location>
        <begin position="63"/>
        <end position="151"/>
    </location>
</feature>
<feature type="region of interest" description="Disordered" evidence="2">
    <location>
        <begin position="466"/>
        <end position="554"/>
    </location>
</feature>
<dbReference type="PROSITE" id="PS50172">
    <property type="entry name" value="BRCT"/>
    <property type="match status" value="3"/>
</dbReference>
<dbReference type="InterPro" id="IPR001357">
    <property type="entry name" value="BRCT_dom"/>
</dbReference>
<dbReference type="STRING" id="1382522.W6MID7"/>
<dbReference type="SMART" id="SM00292">
    <property type="entry name" value="BRCT"/>
    <property type="match status" value="3"/>
</dbReference>
<reference evidence="4" key="1">
    <citation type="submission" date="2013-12" db="EMBL/GenBank/DDBJ databases">
        <authorList>
            <person name="Genoscope - CEA"/>
        </authorList>
    </citation>
    <scope>NUCLEOTIDE SEQUENCE</scope>
    <source>
        <strain evidence="4">CBS 1993</strain>
    </source>
</reference>
<evidence type="ECO:0000256" key="2">
    <source>
        <dbReference type="SAM" id="MobiDB-lite"/>
    </source>
</evidence>
<dbReference type="RefSeq" id="XP_022458226.1">
    <property type="nucleotide sequence ID" value="XM_022604445.1"/>
</dbReference>
<dbReference type="GO" id="GO:0007095">
    <property type="term" value="P:mitotic G2 DNA damage checkpoint signaling"/>
    <property type="evidence" value="ECO:0007669"/>
    <property type="project" value="TreeGrafter"/>
</dbReference>
<dbReference type="HOGENOM" id="CLU_020751_0_0_1"/>
<dbReference type="InterPro" id="IPR036420">
    <property type="entry name" value="BRCT_dom_sf"/>
</dbReference>
<feature type="compositionally biased region" description="Polar residues" evidence="2">
    <location>
        <begin position="466"/>
        <end position="484"/>
    </location>
</feature>